<reference evidence="2" key="1">
    <citation type="submission" date="2021-02" db="EMBL/GenBank/DDBJ databases">
        <title>First Annotated Genome of the Yellow-green Alga Tribonema minus.</title>
        <authorList>
            <person name="Mahan K.M."/>
        </authorList>
    </citation>
    <scope>NUCLEOTIDE SEQUENCE</scope>
    <source>
        <strain evidence="2">UTEX B ZZ1240</strain>
    </source>
</reference>
<accession>A0A835Z8D5</accession>
<gene>
    <name evidence="2" type="ORF">JKP88DRAFT_244421</name>
</gene>
<dbReference type="AlphaFoldDB" id="A0A835Z8D5"/>
<feature type="chain" id="PRO_5032706919" evidence="1">
    <location>
        <begin position="21"/>
        <end position="188"/>
    </location>
</feature>
<feature type="signal peptide" evidence="1">
    <location>
        <begin position="1"/>
        <end position="20"/>
    </location>
</feature>
<name>A0A835Z8D5_9STRA</name>
<comment type="caution">
    <text evidence="2">The sequence shown here is derived from an EMBL/GenBank/DDBJ whole genome shotgun (WGS) entry which is preliminary data.</text>
</comment>
<sequence>MNQLLKLIAVFAAAACGCAATDCATEAASCRFYLDEFKDTVPTYNACSTRADKKFTGNIMARNGDTIGVVNSVGPVTYLDATDGNFKPLANLNKYLSPTQFKPYTRTTDATLPDGTAIKANAGQIGREKFQRSASKNRVVGQCIKVPFSTWQVIDPLTGNVVFNADSTNVGLDTSCVVFQFATTRCTV</sequence>
<protein>
    <submittedName>
        <fullName evidence="2">Uncharacterized protein</fullName>
    </submittedName>
</protein>
<proteinExistence type="predicted"/>
<evidence type="ECO:0000313" key="2">
    <source>
        <dbReference type="EMBL" id="KAG5185314.1"/>
    </source>
</evidence>
<dbReference type="Proteomes" id="UP000664859">
    <property type="component" value="Unassembled WGS sequence"/>
</dbReference>
<keyword evidence="1" id="KW-0732">Signal</keyword>
<dbReference type="PROSITE" id="PS51257">
    <property type="entry name" value="PROKAR_LIPOPROTEIN"/>
    <property type="match status" value="1"/>
</dbReference>
<dbReference type="EMBL" id="JAFCMP010000135">
    <property type="protein sequence ID" value="KAG5185314.1"/>
    <property type="molecule type" value="Genomic_DNA"/>
</dbReference>
<evidence type="ECO:0000256" key="1">
    <source>
        <dbReference type="SAM" id="SignalP"/>
    </source>
</evidence>
<evidence type="ECO:0000313" key="3">
    <source>
        <dbReference type="Proteomes" id="UP000664859"/>
    </source>
</evidence>
<organism evidence="2 3">
    <name type="scientific">Tribonema minus</name>
    <dbReference type="NCBI Taxonomy" id="303371"/>
    <lineage>
        <taxon>Eukaryota</taxon>
        <taxon>Sar</taxon>
        <taxon>Stramenopiles</taxon>
        <taxon>Ochrophyta</taxon>
        <taxon>PX clade</taxon>
        <taxon>Xanthophyceae</taxon>
        <taxon>Tribonematales</taxon>
        <taxon>Tribonemataceae</taxon>
        <taxon>Tribonema</taxon>
    </lineage>
</organism>
<keyword evidence="3" id="KW-1185">Reference proteome</keyword>